<dbReference type="EMBL" id="CP047591">
    <property type="protein sequence ID" value="QHI71297.1"/>
    <property type="molecule type" value="Genomic_DNA"/>
</dbReference>
<accession>A0A6P1MBJ6</accession>
<evidence type="ECO:0000313" key="1">
    <source>
        <dbReference type="EMBL" id="QHI71297.1"/>
    </source>
</evidence>
<organism evidence="1 2">
    <name type="scientific">Aminipila terrae</name>
    <dbReference type="NCBI Taxonomy" id="2697030"/>
    <lineage>
        <taxon>Bacteria</taxon>
        <taxon>Bacillati</taxon>
        <taxon>Bacillota</taxon>
        <taxon>Clostridia</taxon>
        <taxon>Peptostreptococcales</taxon>
        <taxon>Anaerovoracaceae</taxon>
        <taxon>Aminipila</taxon>
    </lineage>
</organism>
<dbReference type="AlphaFoldDB" id="A0A6P1MBJ6"/>
<dbReference type="InterPro" id="IPR011330">
    <property type="entry name" value="Glyco_hydro/deAcase_b/a-brl"/>
</dbReference>
<dbReference type="SUPFAM" id="SSF88713">
    <property type="entry name" value="Glycoside hydrolase/deacetylase"/>
    <property type="match status" value="1"/>
</dbReference>
<dbReference type="GO" id="GO:0005975">
    <property type="term" value="P:carbohydrate metabolic process"/>
    <property type="evidence" value="ECO:0007669"/>
    <property type="project" value="InterPro"/>
</dbReference>
<proteinExistence type="predicted"/>
<sequence>MIKEFIVEKCKWKNDCQSPVVLMIDDLANKWIDIKNTSECVKGSDWGYLKKDCDSFFHILNNQLLNKYPYVKCTLFLVVGRREGIIKGGNNYLSYDITENGFSEFLKELCNDERFELAYHGLTHGICGDTREEFVEEWNTYSNLEEAIKKIEIGKKIFKDTVGVNFNGGKYCGYCYNDFSDESIVKTNFKWWCRHWDSILLNNYKIKSNVLSLQLDYFNDVIDIPSTIDGSFYSLKSYKKYFQKNI</sequence>
<dbReference type="KEGG" id="amic:Ami3637_01800"/>
<keyword evidence="2" id="KW-1185">Reference proteome</keyword>
<dbReference type="Proteomes" id="UP000463883">
    <property type="component" value="Chromosome"/>
</dbReference>
<evidence type="ECO:0000313" key="2">
    <source>
        <dbReference type="Proteomes" id="UP000463883"/>
    </source>
</evidence>
<dbReference type="RefSeq" id="WP_162361072.1">
    <property type="nucleotide sequence ID" value="NZ_CP047591.1"/>
</dbReference>
<protein>
    <submittedName>
        <fullName evidence="1">Uncharacterized protein</fullName>
    </submittedName>
</protein>
<gene>
    <name evidence="1" type="ORF">Ami3637_01800</name>
</gene>
<reference evidence="1 2" key="1">
    <citation type="submission" date="2020-01" db="EMBL/GenBank/DDBJ databases">
        <title>Genomic analysis of Aminipila sp. CBA3637.</title>
        <authorList>
            <person name="Kim Y.B."/>
            <person name="Roh S.W."/>
        </authorList>
    </citation>
    <scope>NUCLEOTIDE SEQUENCE [LARGE SCALE GENOMIC DNA]</scope>
    <source>
        <strain evidence="1 2">CBA3637</strain>
    </source>
</reference>
<name>A0A6P1MBJ6_9FIRM</name>